<dbReference type="InterPro" id="IPR023780">
    <property type="entry name" value="Chromo_domain"/>
</dbReference>
<keyword evidence="2" id="KW-1185">Reference proteome</keyword>
<dbReference type="PROSITE" id="PS50013">
    <property type="entry name" value="CHROMO_2"/>
    <property type="match status" value="1"/>
</dbReference>
<name>A0ABM0WG46_CAMSA</name>
<dbReference type="PANTHER" id="PTHR46148:SF57">
    <property type="entry name" value="OS12G0499874 PROTEIN"/>
    <property type="match status" value="1"/>
</dbReference>
<dbReference type="Pfam" id="PF24626">
    <property type="entry name" value="SH3_Tf2-1"/>
    <property type="match status" value="1"/>
</dbReference>
<dbReference type="Pfam" id="PF00385">
    <property type="entry name" value="Chromo"/>
    <property type="match status" value="1"/>
</dbReference>
<protein>
    <submittedName>
        <fullName evidence="3">Uncharacterized protein LOC104750511</fullName>
    </submittedName>
</protein>
<gene>
    <name evidence="3" type="primary">LOC104750511</name>
</gene>
<accession>A0ABM0WG46</accession>
<dbReference type="RefSeq" id="XP_010470614.1">
    <property type="nucleotide sequence ID" value="XM_010472312.1"/>
</dbReference>
<dbReference type="Gene3D" id="2.40.50.40">
    <property type="match status" value="1"/>
</dbReference>
<feature type="domain" description="Chromo" evidence="1">
    <location>
        <begin position="179"/>
        <end position="218"/>
    </location>
</feature>
<dbReference type="InterPro" id="IPR000953">
    <property type="entry name" value="Chromo/chromo_shadow_dom"/>
</dbReference>
<evidence type="ECO:0000313" key="3">
    <source>
        <dbReference type="RefSeq" id="XP_010470614.1"/>
    </source>
</evidence>
<reference evidence="2" key="1">
    <citation type="journal article" date="2014" name="Nat. Commun.">
        <title>The emerging biofuel crop Camelina sativa retains a highly undifferentiated hexaploid genome structure.</title>
        <authorList>
            <person name="Kagale S."/>
            <person name="Koh C."/>
            <person name="Nixon J."/>
            <person name="Bollina V."/>
            <person name="Clarke W.E."/>
            <person name="Tuteja R."/>
            <person name="Spillane C."/>
            <person name="Robinson S.J."/>
            <person name="Links M.G."/>
            <person name="Clarke C."/>
            <person name="Higgins E.E."/>
            <person name="Huebert T."/>
            <person name="Sharpe A.G."/>
            <person name="Parkin I.A."/>
        </authorList>
    </citation>
    <scope>NUCLEOTIDE SEQUENCE [LARGE SCALE GENOMIC DNA]</scope>
    <source>
        <strain evidence="2">cv. DH55</strain>
    </source>
</reference>
<sequence>MARLKWLTGALKPTFAVSLAGDRLNTPFYAVYGRDPPKLLRYGDTPTPNASVEELLTDRDSLLVELRENMELAQYRMQKEANKHRRQVELSVGDWVYLKLRPYRQSSVVQRKNEKLSQRFFGPYKIVQKVGRVAYKLDLPATSNIHPVFHVSQLKVAVPAPYQAQALPPILTPDLEWATEPETLLDIRRSSQGTETEVLVQWKGLPNGESTWESLTGLMDQFPNFDLEDKISLLRGSIDRLRVPVAFMKRKLRTKGRRARQWGKIKSG</sequence>
<dbReference type="PANTHER" id="PTHR46148">
    <property type="entry name" value="CHROMO DOMAIN-CONTAINING PROTEIN"/>
    <property type="match status" value="1"/>
</dbReference>
<evidence type="ECO:0000313" key="2">
    <source>
        <dbReference type="Proteomes" id="UP000694864"/>
    </source>
</evidence>
<reference evidence="3" key="2">
    <citation type="submission" date="2025-08" db="UniProtKB">
        <authorList>
            <consortium name="RefSeq"/>
        </authorList>
    </citation>
    <scope>IDENTIFICATION</scope>
    <source>
        <tissue evidence="3">Leaf</tissue>
    </source>
</reference>
<dbReference type="SUPFAM" id="SSF54160">
    <property type="entry name" value="Chromo domain-like"/>
    <property type="match status" value="1"/>
</dbReference>
<organism evidence="2 3">
    <name type="scientific">Camelina sativa</name>
    <name type="common">False flax</name>
    <name type="synonym">Myagrum sativum</name>
    <dbReference type="NCBI Taxonomy" id="90675"/>
    <lineage>
        <taxon>Eukaryota</taxon>
        <taxon>Viridiplantae</taxon>
        <taxon>Streptophyta</taxon>
        <taxon>Embryophyta</taxon>
        <taxon>Tracheophyta</taxon>
        <taxon>Spermatophyta</taxon>
        <taxon>Magnoliopsida</taxon>
        <taxon>eudicotyledons</taxon>
        <taxon>Gunneridae</taxon>
        <taxon>Pentapetalae</taxon>
        <taxon>rosids</taxon>
        <taxon>malvids</taxon>
        <taxon>Brassicales</taxon>
        <taxon>Brassicaceae</taxon>
        <taxon>Camelineae</taxon>
        <taxon>Camelina</taxon>
    </lineage>
</organism>
<evidence type="ECO:0000259" key="1">
    <source>
        <dbReference type="PROSITE" id="PS50013"/>
    </source>
</evidence>
<dbReference type="InterPro" id="IPR056924">
    <property type="entry name" value="SH3_Tf2-1"/>
</dbReference>
<dbReference type="GeneID" id="104750511"/>
<proteinExistence type="predicted"/>
<dbReference type="Proteomes" id="UP000694864">
    <property type="component" value="Chromosome 2"/>
</dbReference>
<dbReference type="InterPro" id="IPR016197">
    <property type="entry name" value="Chromo-like_dom_sf"/>
</dbReference>